<evidence type="ECO:0000313" key="4">
    <source>
        <dbReference type="Proteomes" id="UP000447873"/>
    </source>
</evidence>
<dbReference type="EMBL" id="WNWS01000124">
    <property type="protein sequence ID" value="KAE9979079.1"/>
    <property type="molecule type" value="Genomic_DNA"/>
</dbReference>
<dbReference type="OrthoDB" id="3923156at2759"/>
<organism evidence="3 4">
    <name type="scientific">Venturia inaequalis</name>
    <name type="common">Apple scab fungus</name>
    <dbReference type="NCBI Taxonomy" id="5025"/>
    <lineage>
        <taxon>Eukaryota</taxon>
        <taxon>Fungi</taxon>
        <taxon>Dikarya</taxon>
        <taxon>Ascomycota</taxon>
        <taxon>Pezizomycotina</taxon>
        <taxon>Dothideomycetes</taxon>
        <taxon>Pleosporomycetidae</taxon>
        <taxon>Venturiales</taxon>
        <taxon>Venturiaceae</taxon>
        <taxon>Venturia</taxon>
    </lineage>
</organism>
<protein>
    <recommendedName>
        <fullName evidence="1">DUF6841 domain-containing protein</fullName>
    </recommendedName>
</protein>
<dbReference type="SUPFAM" id="SSF54427">
    <property type="entry name" value="NTF2-like"/>
    <property type="match status" value="1"/>
</dbReference>
<dbReference type="Pfam" id="PF20795">
    <property type="entry name" value="DUF6841"/>
    <property type="match status" value="1"/>
</dbReference>
<sequence>MPPLSTQISTLLDAYIKAFNASDYTTASAYFHEPALVVSASGVAVLPSTSDVTNELVATVTELREDDFHHSEWIGEKTIIVLENEGEKGLLMASCGCKRVRKDGSSCEEFTATYTLRKVEGEWLIVTIIKHPLSTQLK</sequence>
<dbReference type="Gene3D" id="3.10.450.50">
    <property type="match status" value="1"/>
</dbReference>
<dbReference type="InterPro" id="IPR049219">
    <property type="entry name" value="DUF6841"/>
</dbReference>
<dbReference type="Proteomes" id="UP000490939">
    <property type="component" value="Unassembled WGS sequence"/>
</dbReference>
<proteinExistence type="predicted"/>
<feature type="domain" description="DUF6841" evidence="1">
    <location>
        <begin position="16"/>
        <end position="132"/>
    </location>
</feature>
<gene>
    <name evidence="2" type="ORF">EG327_011051</name>
    <name evidence="3" type="ORF">EG328_001111</name>
</gene>
<reference evidence="3 4" key="1">
    <citation type="submission" date="2018-12" db="EMBL/GenBank/DDBJ databases">
        <title>Venturia inaequalis Genome Resource.</title>
        <authorList>
            <person name="Lichtner F.J."/>
        </authorList>
    </citation>
    <scope>NUCLEOTIDE SEQUENCE [LARGE SCALE GENOMIC DNA]</scope>
    <source>
        <strain evidence="3 4">120213</strain>
        <strain evidence="2 5">DMI_063113</strain>
    </source>
</reference>
<evidence type="ECO:0000313" key="3">
    <source>
        <dbReference type="EMBL" id="KAE9979079.1"/>
    </source>
</evidence>
<dbReference type="AlphaFoldDB" id="A0A8H3UYI9"/>
<name>A0A8H3UYI9_VENIN</name>
<evidence type="ECO:0000313" key="5">
    <source>
        <dbReference type="Proteomes" id="UP000490939"/>
    </source>
</evidence>
<evidence type="ECO:0000313" key="2">
    <source>
        <dbReference type="EMBL" id="KAE9968443.1"/>
    </source>
</evidence>
<dbReference type="EMBL" id="WNWR01000833">
    <property type="protein sequence ID" value="KAE9968443.1"/>
    <property type="molecule type" value="Genomic_DNA"/>
</dbReference>
<dbReference type="Proteomes" id="UP000447873">
    <property type="component" value="Unassembled WGS sequence"/>
</dbReference>
<evidence type="ECO:0000259" key="1">
    <source>
        <dbReference type="Pfam" id="PF20795"/>
    </source>
</evidence>
<keyword evidence="5" id="KW-1185">Reference proteome</keyword>
<dbReference type="InterPro" id="IPR032710">
    <property type="entry name" value="NTF2-like_dom_sf"/>
</dbReference>
<accession>A0A8H3UYI9</accession>
<dbReference type="CDD" id="cd00531">
    <property type="entry name" value="NTF2_like"/>
    <property type="match status" value="1"/>
</dbReference>
<comment type="caution">
    <text evidence="3">The sequence shown here is derived from an EMBL/GenBank/DDBJ whole genome shotgun (WGS) entry which is preliminary data.</text>
</comment>